<reference evidence="4 5" key="1">
    <citation type="submission" date="2018-11" db="EMBL/GenBank/DDBJ databases">
        <title>Aerococcus sp. SJQ22, whole genome shotgun sequence.</title>
        <authorList>
            <person name="Sun L."/>
            <person name="Gao X."/>
            <person name="Chen W."/>
            <person name="Huang K."/>
        </authorList>
    </citation>
    <scope>NUCLEOTIDE SEQUENCE [LARGE SCALE GENOMIC DNA]</scope>
    <source>
        <strain evidence="4 5">SJQ22</strain>
    </source>
</reference>
<dbReference type="InterPro" id="IPR036291">
    <property type="entry name" value="NAD(P)-bd_dom_sf"/>
</dbReference>
<dbReference type="InterPro" id="IPR013149">
    <property type="entry name" value="ADH-like_C"/>
</dbReference>
<dbReference type="InterPro" id="IPR011032">
    <property type="entry name" value="GroES-like_sf"/>
</dbReference>
<dbReference type="InterPro" id="IPR014189">
    <property type="entry name" value="Quinone_OxRdtase_PIG3"/>
</dbReference>
<proteinExistence type="predicted"/>
<evidence type="ECO:0000313" key="5">
    <source>
        <dbReference type="Proteomes" id="UP000273977"/>
    </source>
</evidence>
<protein>
    <submittedName>
        <fullName evidence="4">NAD(P)H-quinone oxidoreductase</fullName>
    </submittedName>
</protein>
<dbReference type="Pfam" id="PF08240">
    <property type="entry name" value="ADH_N"/>
    <property type="match status" value="1"/>
</dbReference>
<dbReference type="SUPFAM" id="SSF50129">
    <property type="entry name" value="GroES-like"/>
    <property type="match status" value="1"/>
</dbReference>
<accession>A0A3N4GXJ9</accession>
<dbReference type="SMART" id="SM00829">
    <property type="entry name" value="PKS_ER"/>
    <property type="match status" value="1"/>
</dbReference>
<gene>
    <name evidence="4" type="ORF">EF384_00135</name>
</gene>
<dbReference type="CDD" id="cd05276">
    <property type="entry name" value="p53_inducible_oxidoreductase"/>
    <property type="match status" value="1"/>
</dbReference>
<name>A0A3N4GXJ9_9LACT</name>
<evidence type="ECO:0000313" key="4">
    <source>
        <dbReference type="EMBL" id="RPA65446.1"/>
    </source>
</evidence>
<sequence length="332" mass="35676">MKAWAANNAGGPEVFEMVELETPQAKPGEALVKVKAIGINRHDVMSRTSVNPEAPLVDRVLGIEIAGEIVAINDPDGQYADVAVGDHVAGIVVHGAYAEYASIPLSRAITFPKNVPFVTAAAIPEAFMTAYQTLYWLGFLKKGERVLIHAAGSGVGTAAIQLAHHLSDAEIIATAGRQDKLDLATKLGAKRVVNYKEEDFAQVVAQETNLQGVDVILDFIGASYANQNSQAIGVDGRWILIGVLGGTKVPDFNMGQLLFKRVKLEGTLLSVRSDQYKADLAADVHRDVIPLIADGTIAPVIDTTFDFSDLPDAHRYMEDNKNLGKIIVTVDH</sequence>
<dbReference type="OrthoDB" id="9792162at2"/>
<dbReference type="SUPFAM" id="SSF51735">
    <property type="entry name" value="NAD(P)-binding Rossmann-fold domains"/>
    <property type="match status" value="1"/>
</dbReference>
<dbReference type="GO" id="GO:0016651">
    <property type="term" value="F:oxidoreductase activity, acting on NAD(P)H"/>
    <property type="evidence" value="ECO:0007669"/>
    <property type="project" value="TreeGrafter"/>
</dbReference>
<feature type="domain" description="Enoyl reductase (ER)" evidence="3">
    <location>
        <begin position="10"/>
        <end position="328"/>
    </location>
</feature>
<dbReference type="Gene3D" id="3.40.50.720">
    <property type="entry name" value="NAD(P)-binding Rossmann-like Domain"/>
    <property type="match status" value="1"/>
</dbReference>
<dbReference type="GO" id="GO:0070402">
    <property type="term" value="F:NADPH binding"/>
    <property type="evidence" value="ECO:0007669"/>
    <property type="project" value="TreeGrafter"/>
</dbReference>
<dbReference type="PANTHER" id="PTHR48106:SF18">
    <property type="entry name" value="QUINONE OXIDOREDUCTASE PIG3"/>
    <property type="match status" value="1"/>
</dbReference>
<dbReference type="EMBL" id="RKMG01000001">
    <property type="protein sequence ID" value="RPA65446.1"/>
    <property type="molecule type" value="Genomic_DNA"/>
</dbReference>
<dbReference type="PANTHER" id="PTHR48106">
    <property type="entry name" value="QUINONE OXIDOREDUCTASE PIG3-RELATED"/>
    <property type="match status" value="1"/>
</dbReference>
<organism evidence="4 5">
    <name type="scientific">Aerococcus agrisoli</name>
    <dbReference type="NCBI Taxonomy" id="2487350"/>
    <lineage>
        <taxon>Bacteria</taxon>
        <taxon>Bacillati</taxon>
        <taxon>Bacillota</taxon>
        <taxon>Bacilli</taxon>
        <taxon>Lactobacillales</taxon>
        <taxon>Aerococcaceae</taxon>
        <taxon>Aerococcus</taxon>
    </lineage>
</organism>
<dbReference type="Pfam" id="PF00107">
    <property type="entry name" value="ADH_zinc_N"/>
    <property type="match status" value="1"/>
</dbReference>
<dbReference type="NCBIfam" id="TIGR02824">
    <property type="entry name" value="quinone_pig3"/>
    <property type="match status" value="1"/>
</dbReference>
<dbReference type="AlphaFoldDB" id="A0A3N4GXJ9"/>
<keyword evidence="1" id="KW-0521">NADP</keyword>
<keyword evidence="2" id="KW-0560">Oxidoreductase</keyword>
<dbReference type="Gene3D" id="3.90.180.10">
    <property type="entry name" value="Medium-chain alcohol dehydrogenases, catalytic domain"/>
    <property type="match status" value="1"/>
</dbReference>
<dbReference type="RefSeq" id="WP_123778981.1">
    <property type="nucleotide sequence ID" value="NZ_RKMG01000001.1"/>
</dbReference>
<dbReference type="InterPro" id="IPR020843">
    <property type="entry name" value="ER"/>
</dbReference>
<evidence type="ECO:0000259" key="3">
    <source>
        <dbReference type="SMART" id="SM00829"/>
    </source>
</evidence>
<keyword evidence="5" id="KW-1185">Reference proteome</keyword>
<evidence type="ECO:0000256" key="1">
    <source>
        <dbReference type="ARBA" id="ARBA00022857"/>
    </source>
</evidence>
<evidence type="ECO:0000256" key="2">
    <source>
        <dbReference type="ARBA" id="ARBA00023002"/>
    </source>
</evidence>
<comment type="caution">
    <text evidence="4">The sequence shown here is derived from an EMBL/GenBank/DDBJ whole genome shotgun (WGS) entry which is preliminary data.</text>
</comment>
<dbReference type="Proteomes" id="UP000273977">
    <property type="component" value="Unassembled WGS sequence"/>
</dbReference>
<dbReference type="InterPro" id="IPR013154">
    <property type="entry name" value="ADH-like_N"/>
</dbReference>